<protein>
    <submittedName>
        <fullName evidence="1">Uncharacterized protein</fullName>
    </submittedName>
</protein>
<proteinExistence type="predicted"/>
<name>A0A2P6NKI7_9EUKA</name>
<reference evidence="1 2" key="1">
    <citation type="journal article" date="2018" name="Genome Biol. Evol.">
        <title>Multiple Roots of Fruiting Body Formation in Amoebozoa.</title>
        <authorList>
            <person name="Hillmann F."/>
            <person name="Forbes G."/>
            <person name="Novohradska S."/>
            <person name="Ferling I."/>
            <person name="Riege K."/>
            <person name="Groth M."/>
            <person name="Westermann M."/>
            <person name="Marz M."/>
            <person name="Spaller T."/>
            <person name="Winckler T."/>
            <person name="Schaap P."/>
            <person name="Glockner G."/>
        </authorList>
    </citation>
    <scope>NUCLEOTIDE SEQUENCE [LARGE SCALE GENOMIC DNA]</scope>
    <source>
        <strain evidence="1 2">Jena</strain>
    </source>
</reference>
<dbReference type="EMBL" id="MDYQ01000062">
    <property type="protein sequence ID" value="PRP84485.1"/>
    <property type="molecule type" value="Genomic_DNA"/>
</dbReference>
<evidence type="ECO:0000313" key="2">
    <source>
        <dbReference type="Proteomes" id="UP000241769"/>
    </source>
</evidence>
<comment type="caution">
    <text evidence="1">The sequence shown here is derived from an EMBL/GenBank/DDBJ whole genome shotgun (WGS) entry which is preliminary data.</text>
</comment>
<dbReference type="AlphaFoldDB" id="A0A2P6NKI7"/>
<dbReference type="Proteomes" id="UP000241769">
    <property type="component" value="Unassembled WGS sequence"/>
</dbReference>
<sequence>MNSSGSGTTSLVGRKSRHHSVYLYFQFVPSQKISSLSVYVRLTPGSRDADKDAGTATAARLPREIANSCDISVLCCHVSYRLSRNTFTDRQKRFTAKCV</sequence>
<evidence type="ECO:0000313" key="1">
    <source>
        <dbReference type="EMBL" id="PRP84485.1"/>
    </source>
</evidence>
<accession>A0A2P6NKI7</accession>
<organism evidence="1 2">
    <name type="scientific">Planoprotostelium fungivorum</name>
    <dbReference type="NCBI Taxonomy" id="1890364"/>
    <lineage>
        <taxon>Eukaryota</taxon>
        <taxon>Amoebozoa</taxon>
        <taxon>Evosea</taxon>
        <taxon>Variosea</taxon>
        <taxon>Cavosteliida</taxon>
        <taxon>Cavosteliaceae</taxon>
        <taxon>Planoprotostelium</taxon>
    </lineage>
</organism>
<keyword evidence="2" id="KW-1185">Reference proteome</keyword>
<dbReference type="InParanoid" id="A0A2P6NKI7"/>
<gene>
    <name evidence="1" type="ORF">PROFUN_08070</name>
</gene>